<feature type="compositionally biased region" description="Polar residues" evidence="2">
    <location>
        <begin position="66"/>
        <end position="75"/>
    </location>
</feature>
<evidence type="ECO:0008006" key="5">
    <source>
        <dbReference type="Google" id="ProtNLM"/>
    </source>
</evidence>
<dbReference type="AlphaFoldDB" id="A0A9W4HWA6"/>
<protein>
    <recommendedName>
        <fullName evidence="5">Maintenance of telomere capping protein 1</fullName>
    </recommendedName>
</protein>
<evidence type="ECO:0000313" key="4">
    <source>
        <dbReference type="Proteomes" id="UP001153618"/>
    </source>
</evidence>
<feature type="region of interest" description="Disordered" evidence="2">
    <location>
        <begin position="35"/>
        <end position="78"/>
    </location>
</feature>
<feature type="region of interest" description="Disordered" evidence="2">
    <location>
        <begin position="90"/>
        <end position="166"/>
    </location>
</feature>
<name>A0A9W4HWA6_PENOL</name>
<evidence type="ECO:0000256" key="2">
    <source>
        <dbReference type="SAM" id="MobiDB-lite"/>
    </source>
</evidence>
<keyword evidence="4" id="KW-1185">Reference proteome</keyword>
<comment type="caution">
    <text evidence="3">The sequence shown here is derived from an EMBL/GenBank/DDBJ whole genome shotgun (WGS) entry which is preliminary data.</text>
</comment>
<feature type="coiled-coil region" evidence="1">
    <location>
        <begin position="173"/>
        <end position="200"/>
    </location>
</feature>
<dbReference type="PANTHER" id="PTHR28265">
    <property type="entry name" value="MAINTENANCE OF TELOMERE CAPPING PROTEIN 1"/>
    <property type="match status" value="1"/>
</dbReference>
<keyword evidence="1" id="KW-0175">Coiled coil</keyword>
<dbReference type="OrthoDB" id="5594977at2759"/>
<evidence type="ECO:0000256" key="1">
    <source>
        <dbReference type="SAM" id="Coils"/>
    </source>
</evidence>
<dbReference type="Pfam" id="PF10310">
    <property type="entry name" value="DUF5427"/>
    <property type="match status" value="1"/>
</dbReference>
<dbReference type="PANTHER" id="PTHR28265:SF1">
    <property type="entry name" value="MAINTENANCE OF TELOMERE CAPPING PROTEIN 1"/>
    <property type="match status" value="1"/>
</dbReference>
<evidence type="ECO:0000313" key="3">
    <source>
        <dbReference type="EMBL" id="CAG8176689.1"/>
    </source>
</evidence>
<sequence>MSFEVDHSLYKHCLWSWHCTHSGFRASKVSSPLLNTTTMPPKAPKPTSDELLAQFDDLGRGKSGQAPKTPTNPSGGQEDILAELDHLAAQRPASGPGTPRLSIDKARPSTRSPRPSATIERPAEDKPVRQSEEASRPLRAEPKEQPKPEPETASAEPATESGGWWGGWGGGLYATATAAMKQAEAAVKEIQNNEEAQKWAQQVKGNVSALRDLSGELRDRAIPTFTNLIHTLAPPISSHERLQIHITHDLSGYPGIDPLVYAVFSRVMSQVEGGDLLVIQRGQESSPRRLDVTGLMTSAGWNDGPWWRTVTPGQPRSINSVRGAVEGSKLARASAESYATEYFSSRGGVEGAAKHASEVLSESNPVRSSDIFLAIQAISQTVSKDLFQASGEEEETEQEEEISFALYLHDPIHGIAFHAISQTIPQAWIEWLDASVPAPVDESDDEHAQRVVVPEAIAEIIESGGVDPREWVSEWIEETLSLAAGTIAQRYVARRMGVGEGGVSKGKMRAEQASTVDSGAGEAARAI</sequence>
<organism evidence="3 4">
    <name type="scientific">Penicillium olsonii</name>
    <dbReference type="NCBI Taxonomy" id="99116"/>
    <lineage>
        <taxon>Eukaryota</taxon>
        <taxon>Fungi</taxon>
        <taxon>Dikarya</taxon>
        <taxon>Ascomycota</taxon>
        <taxon>Pezizomycotina</taxon>
        <taxon>Eurotiomycetes</taxon>
        <taxon>Eurotiomycetidae</taxon>
        <taxon>Eurotiales</taxon>
        <taxon>Aspergillaceae</taxon>
        <taxon>Penicillium</taxon>
    </lineage>
</organism>
<accession>A0A9W4HWA6</accession>
<feature type="compositionally biased region" description="Basic and acidic residues" evidence="2">
    <location>
        <begin position="121"/>
        <end position="150"/>
    </location>
</feature>
<feature type="compositionally biased region" description="Low complexity" evidence="2">
    <location>
        <begin position="151"/>
        <end position="162"/>
    </location>
</feature>
<dbReference type="EMBL" id="CAJVOS010000038">
    <property type="protein sequence ID" value="CAG8176689.1"/>
    <property type="molecule type" value="Genomic_DNA"/>
</dbReference>
<gene>
    <name evidence="3" type="ORF">POLS_LOCUS6819</name>
</gene>
<dbReference type="Proteomes" id="UP001153618">
    <property type="component" value="Unassembled WGS sequence"/>
</dbReference>
<proteinExistence type="predicted"/>
<dbReference type="InterPro" id="IPR018814">
    <property type="entry name" value="DUF5427"/>
</dbReference>
<reference evidence="3" key="1">
    <citation type="submission" date="2021-07" db="EMBL/GenBank/DDBJ databases">
        <authorList>
            <person name="Branca A.L. A."/>
        </authorList>
    </citation>
    <scope>NUCLEOTIDE SEQUENCE</scope>
</reference>